<keyword evidence="2" id="KW-1185">Reference proteome</keyword>
<dbReference type="Proteomes" id="UP000541444">
    <property type="component" value="Unassembled WGS sequence"/>
</dbReference>
<accession>A0A7J7L4I6</accession>
<proteinExistence type="predicted"/>
<gene>
    <name evidence="1" type="ORF">GIB67_027869</name>
</gene>
<evidence type="ECO:0000313" key="1">
    <source>
        <dbReference type="EMBL" id="KAF6137482.1"/>
    </source>
</evidence>
<reference evidence="1 2" key="1">
    <citation type="journal article" date="2020" name="IScience">
        <title>Genome Sequencing of the Endangered Kingdonia uniflora (Circaeasteraceae, Ranunculales) Reveals Potential Mechanisms of Evolutionary Specialization.</title>
        <authorList>
            <person name="Sun Y."/>
            <person name="Deng T."/>
            <person name="Zhang A."/>
            <person name="Moore M.J."/>
            <person name="Landis J.B."/>
            <person name="Lin N."/>
            <person name="Zhang H."/>
            <person name="Zhang X."/>
            <person name="Huang J."/>
            <person name="Zhang X."/>
            <person name="Sun H."/>
            <person name="Wang H."/>
        </authorList>
    </citation>
    <scope>NUCLEOTIDE SEQUENCE [LARGE SCALE GENOMIC DNA]</scope>
    <source>
        <strain evidence="1">TB1705</strain>
        <tissue evidence="1">Leaf</tissue>
    </source>
</reference>
<organism evidence="1 2">
    <name type="scientific">Kingdonia uniflora</name>
    <dbReference type="NCBI Taxonomy" id="39325"/>
    <lineage>
        <taxon>Eukaryota</taxon>
        <taxon>Viridiplantae</taxon>
        <taxon>Streptophyta</taxon>
        <taxon>Embryophyta</taxon>
        <taxon>Tracheophyta</taxon>
        <taxon>Spermatophyta</taxon>
        <taxon>Magnoliopsida</taxon>
        <taxon>Ranunculales</taxon>
        <taxon>Circaeasteraceae</taxon>
        <taxon>Kingdonia</taxon>
    </lineage>
</organism>
<dbReference type="OrthoDB" id="10263554at2759"/>
<evidence type="ECO:0000313" key="2">
    <source>
        <dbReference type="Proteomes" id="UP000541444"/>
    </source>
</evidence>
<protein>
    <submittedName>
        <fullName evidence="1">Uncharacterized protein</fullName>
    </submittedName>
</protein>
<dbReference type="AlphaFoldDB" id="A0A7J7L4I6"/>
<dbReference type="EMBL" id="JACGCM010002654">
    <property type="protein sequence ID" value="KAF6137482.1"/>
    <property type="molecule type" value="Genomic_DNA"/>
</dbReference>
<name>A0A7J7L4I6_9MAGN</name>
<comment type="caution">
    <text evidence="1">The sequence shown here is derived from an EMBL/GenBank/DDBJ whole genome shotgun (WGS) entry which is preliminary data.</text>
</comment>
<sequence>MHPFSLLLWNGNWFIQEKSCKILSLVISARPKSQGTIIANGETSHLKNKVTAINDVLNRVVEWLCAQVYSQREKNARIFQLSNEIENFKQASAPSENVPIPPTAAEIYAKIVEKIRVFQFLAGLNLDFEYARVHLLDRTPFPTLEEAHAYCLSYL</sequence>